<dbReference type="AlphaFoldDB" id="F5YPP6"/>
<evidence type="ECO:0000256" key="5">
    <source>
        <dbReference type="ARBA" id="ARBA00022806"/>
    </source>
</evidence>
<organism evidence="18 19">
    <name type="scientific">Treponema primitia (strain ATCC BAA-887 / DSM 12427 / ZAS-2)</name>
    <dbReference type="NCBI Taxonomy" id="545694"/>
    <lineage>
        <taxon>Bacteria</taxon>
        <taxon>Pseudomonadati</taxon>
        <taxon>Spirochaetota</taxon>
        <taxon>Spirochaetia</taxon>
        <taxon>Spirochaetales</taxon>
        <taxon>Treponemataceae</taxon>
        <taxon>Treponema</taxon>
    </lineage>
</organism>
<feature type="domain" description="UvrD-like helicase ATP-binding" evidence="16">
    <location>
        <begin position="7"/>
        <end position="472"/>
    </location>
</feature>
<keyword evidence="3" id="KW-0227">DNA damage</keyword>
<evidence type="ECO:0000256" key="4">
    <source>
        <dbReference type="ARBA" id="ARBA00022801"/>
    </source>
</evidence>
<keyword evidence="10" id="KW-0413">Isomerase</keyword>
<keyword evidence="5 15" id="KW-0347">Helicase</keyword>
<dbReference type="KEGG" id="tpi:TREPR_3796"/>
<dbReference type="InterPro" id="IPR011335">
    <property type="entry name" value="Restrct_endonuc-II-like"/>
</dbReference>
<evidence type="ECO:0000256" key="13">
    <source>
        <dbReference type="ARBA" id="ARBA00034923"/>
    </source>
</evidence>
<dbReference type="STRING" id="545694.TREPR_3796"/>
<dbReference type="PROSITE" id="PS51217">
    <property type="entry name" value="UVRD_HELICASE_CTER"/>
    <property type="match status" value="1"/>
</dbReference>
<feature type="binding site" evidence="15">
    <location>
        <begin position="28"/>
        <end position="35"/>
    </location>
    <ligand>
        <name>ATP</name>
        <dbReference type="ChEBI" id="CHEBI:30616"/>
    </ligand>
</feature>
<dbReference type="InterPro" id="IPR014016">
    <property type="entry name" value="UvrD-like_ATP-bd"/>
</dbReference>
<dbReference type="eggNOG" id="COG1074">
    <property type="taxonomic scope" value="Bacteria"/>
</dbReference>
<keyword evidence="6" id="KW-0269">Exonuclease</keyword>
<dbReference type="HOGENOM" id="CLU_001114_1_3_12"/>
<accession>F5YPP6</accession>
<evidence type="ECO:0000256" key="14">
    <source>
        <dbReference type="ARBA" id="ARBA00048988"/>
    </source>
</evidence>
<comment type="catalytic activity">
    <reaction evidence="14">
        <text>ATP + H2O = ADP + phosphate + H(+)</text>
        <dbReference type="Rhea" id="RHEA:13065"/>
        <dbReference type="ChEBI" id="CHEBI:15377"/>
        <dbReference type="ChEBI" id="CHEBI:15378"/>
        <dbReference type="ChEBI" id="CHEBI:30616"/>
        <dbReference type="ChEBI" id="CHEBI:43474"/>
        <dbReference type="ChEBI" id="CHEBI:456216"/>
        <dbReference type="EC" id="5.6.2.4"/>
    </reaction>
</comment>
<dbReference type="InterPro" id="IPR000212">
    <property type="entry name" value="DNA_helicase_UvrD/REP"/>
</dbReference>
<keyword evidence="19" id="KW-1185">Reference proteome</keyword>
<sequence>MGDKRTIPELNAEQQAAAYCKENAVVAAGAGSGKTSVLASRFAYLLTEKGYRVDQILTLTFTKKAAAEMYQRIYSTLSFIATNDPGIKGERAREGIREFTHARIQTLDSYSVSIVKQASSRYGIRPDFTNDEDRCYALAGEEALPFLIGHRHHPAIERLYSQKDPEGIAKEIFADTVFNFSHIDDPPDFMADVRKQFDVICAEWKILTGKITENLNKLAELFVGKDGDKLLPDAASLVGKFTSGSVGFPAEEEIRTYFDSLLPLDDTECIAHSESHPIRTALLEILKFLGELSSINLRRGKKSDNPAKDIIKKIKAPLFGSFSSLTVFCMQAGFILSVMSLLGDLQKIYLEKKRAEGVLTFTDVARLSRTILRDQSDIRKSEKKSFEAIMIDEFQDNNELQKELLFLLAENPERMDKSIPSAGELVPDKLFFVGDEKQSVYRFRGADVSVFRKLKDELASGDLPLKINYRSAPELIGAFNTFFGGSEFDPNGEKPLGEFASVFAPAGIPGNDSDQLGLPLPLYEAAYSPLKAGSLNKGKFTVCILNTDDDISDEMPAGSGGTEQLIPIENEARFTAERIQALLAEKNEAGEPKYRPDDIAVLFRAHSPQQLFEKHLRLLNIPYASEAINGFFYGGPVNDIMSVLRLVAYPLDTEAYAVMLRSPFVGLTLQGLAVCLAVFSRAADKDVEALPPQPFSDDALSRLSETEQAKFICGRELYRRIRGKASQETVSALVSELWYTEGYRYETEWHSQTIVYRELYDYLFHLAAKTDEDGLGLAAFTDSIQNLRDSGGKLEKIDIPLERSGAVRLMTVHKSKGLEFPVVFLCGCGKWSKRGGDSADVYETTIGGVSFNPPMPSDCSGIPGVKRNFFYEHSSAEEKRKKTAELRRLLYVAMTRAEKELYVTGSLNLGESEGDFSLLLKAFVDKQRTKIKPAERIAGDLILDNDTFFGLFLPALGDHISADGLTAQPSFFNLEPIPVYTEDYINSREHQGTLFFNDRKGIGAFIEKAAPFYNSAEIITTLKIENKHRTPTSFRELNKSDDVSLSFTVDKNYSGESSDEIFSKVDGVLKRFALEGDGRETGPGAVPPREASFTPADFGTIAHACVEALMNHIIPEIPSRLAGPLSPQEADTLLDAGVKLAKRFLSSSLGKAAEGASLRKSEYRFRSLYGETGHAQHTGHAEHAFINGTIDLLFENGEAVYVVDFKTDSREDPAEHAAQMAFYYKAAMDLLGFPHKKDCRVFLFYLRTGHAVEMTQAAKQFNLEKIFHL</sequence>
<dbReference type="Gene3D" id="3.90.320.10">
    <property type="match status" value="1"/>
</dbReference>
<dbReference type="GO" id="GO:0005524">
    <property type="term" value="F:ATP binding"/>
    <property type="evidence" value="ECO:0007669"/>
    <property type="project" value="UniProtKB-UniRule"/>
</dbReference>
<dbReference type="PANTHER" id="PTHR11070">
    <property type="entry name" value="UVRD / RECB / PCRA DNA HELICASE FAMILY MEMBER"/>
    <property type="match status" value="1"/>
</dbReference>
<evidence type="ECO:0000259" key="16">
    <source>
        <dbReference type="PROSITE" id="PS51198"/>
    </source>
</evidence>
<dbReference type="InterPro" id="IPR038726">
    <property type="entry name" value="PDDEXK_AddAB-type"/>
</dbReference>
<dbReference type="InterPro" id="IPR014017">
    <property type="entry name" value="DNA_helicase_UvrD-like_C"/>
</dbReference>
<keyword evidence="8" id="KW-0238">DNA-binding</keyword>
<dbReference type="InterPro" id="IPR011604">
    <property type="entry name" value="PDDEXK-like_dom_sf"/>
</dbReference>
<dbReference type="Proteomes" id="UP000009223">
    <property type="component" value="Chromosome"/>
</dbReference>
<evidence type="ECO:0000256" key="8">
    <source>
        <dbReference type="ARBA" id="ARBA00023125"/>
    </source>
</evidence>
<dbReference type="GO" id="GO:0003677">
    <property type="term" value="F:DNA binding"/>
    <property type="evidence" value="ECO:0007669"/>
    <property type="project" value="UniProtKB-KW"/>
</dbReference>
<dbReference type="GO" id="GO:0043138">
    <property type="term" value="F:3'-5' DNA helicase activity"/>
    <property type="evidence" value="ECO:0007669"/>
    <property type="project" value="UniProtKB-EC"/>
</dbReference>
<dbReference type="EC" id="5.6.2.4" evidence="12"/>
<dbReference type="OrthoDB" id="9810135at2"/>
<keyword evidence="4 15" id="KW-0378">Hydrolase</keyword>
<proteinExistence type="predicted"/>
<comment type="catalytic activity">
    <reaction evidence="11">
        <text>Couples ATP hydrolysis with the unwinding of duplex DNA by translocating in the 3'-5' direction.</text>
        <dbReference type="EC" id="5.6.2.4"/>
    </reaction>
</comment>
<dbReference type="Pfam" id="PF13361">
    <property type="entry name" value="UvrD_C"/>
    <property type="match status" value="2"/>
</dbReference>
<evidence type="ECO:0000256" key="1">
    <source>
        <dbReference type="ARBA" id="ARBA00022722"/>
    </source>
</evidence>
<dbReference type="Pfam" id="PF12705">
    <property type="entry name" value="PDDEXK_1"/>
    <property type="match status" value="1"/>
</dbReference>
<evidence type="ECO:0000256" key="11">
    <source>
        <dbReference type="ARBA" id="ARBA00034617"/>
    </source>
</evidence>
<reference evidence="18 19" key="2">
    <citation type="journal article" date="2011" name="ISME J.">
        <title>RNA-seq reveals cooperative metabolic interactions between two termite-gut spirochete species in co-culture.</title>
        <authorList>
            <person name="Rosenthal A.Z."/>
            <person name="Matson E.G."/>
            <person name="Eldar A."/>
            <person name="Leadbetter J.R."/>
        </authorList>
    </citation>
    <scope>NUCLEOTIDE SEQUENCE [LARGE SCALE GENOMIC DNA]</scope>
    <source>
        <strain evidence="19">ATCC BAA-887 / DSM 12427 / ZAS-2</strain>
    </source>
</reference>
<dbReference type="InterPro" id="IPR027417">
    <property type="entry name" value="P-loop_NTPase"/>
</dbReference>
<name>F5YPP6_TREPZ</name>
<evidence type="ECO:0000256" key="10">
    <source>
        <dbReference type="ARBA" id="ARBA00023235"/>
    </source>
</evidence>
<dbReference type="RefSeq" id="WP_015706539.1">
    <property type="nucleotide sequence ID" value="NC_015578.1"/>
</dbReference>
<keyword evidence="2 15" id="KW-0547">Nucleotide-binding</keyword>
<dbReference type="EMBL" id="CP001843">
    <property type="protein sequence ID" value="AEF86571.1"/>
    <property type="molecule type" value="Genomic_DNA"/>
</dbReference>
<reference evidence="19" key="1">
    <citation type="submission" date="2009-12" db="EMBL/GenBank/DDBJ databases">
        <title>Complete sequence of Treponema primitia strain ZAS-2.</title>
        <authorList>
            <person name="Tetu S.G."/>
            <person name="Matson E."/>
            <person name="Ren Q."/>
            <person name="Seshadri R."/>
            <person name="Elbourne L."/>
            <person name="Hassan K.A."/>
            <person name="Durkin A."/>
            <person name="Radune D."/>
            <person name="Mohamoud Y."/>
            <person name="Shay R."/>
            <person name="Jin S."/>
            <person name="Zhang X."/>
            <person name="Lucey K."/>
            <person name="Ballor N.R."/>
            <person name="Ottesen E."/>
            <person name="Rosenthal R."/>
            <person name="Allen A."/>
            <person name="Leadbetter J.R."/>
            <person name="Paulsen I.T."/>
        </authorList>
    </citation>
    <scope>NUCLEOTIDE SEQUENCE [LARGE SCALE GENOMIC DNA]</scope>
    <source>
        <strain evidence="19">ATCC BAA-887 / DSM 12427 / ZAS-2</strain>
    </source>
</reference>
<evidence type="ECO:0000313" key="19">
    <source>
        <dbReference type="Proteomes" id="UP000009223"/>
    </source>
</evidence>
<gene>
    <name evidence="18" type="ordered locus">TREPR_3796</name>
</gene>
<dbReference type="PANTHER" id="PTHR11070:SF2">
    <property type="entry name" value="ATP-DEPENDENT DNA HELICASE SRS2"/>
    <property type="match status" value="1"/>
</dbReference>
<dbReference type="SUPFAM" id="SSF52980">
    <property type="entry name" value="Restriction endonuclease-like"/>
    <property type="match status" value="1"/>
</dbReference>
<dbReference type="GO" id="GO:0000725">
    <property type="term" value="P:recombinational repair"/>
    <property type="evidence" value="ECO:0007669"/>
    <property type="project" value="TreeGrafter"/>
</dbReference>
<evidence type="ECO:0000313" key="18">
    <source>
        <dbReference type="EMBL" id="AEF86571.1"/>
    </source>
</evidence>
<feature type="domain" description="UvrD-like helicase C-terminal" evidence="17">
    <location>
        <begin position="520"/>
        <end position="817"/>
    </location>
</feature>
<evidence type="ECO:0000259" key="17">
    <source>
        <dbReference type="PROSITE" id="PS51217"/>
    </source>
</evidence>
<keyword evidence="9" id="KW-0234">DNA repair</keyword>
<dbReference type="GO" id="GO:0004527">
    <property type="term" value="F:exonuclease activity"/>
    <property type="evidence" value="ECO:0007669"/>
    <property type="project" value="UniProtKB-KW"/>
</dbReference>
<dbReference type="Gene3D" id="3.40.50.300">
    <property type="entry name" value="P-loop containing nucleotide triphosphate hydrolases"/>
    <property type="match status" value="4"/>
</dbReference>
<protein>
    <recommendedName>
        <fullName evidence="12">DNA 3'-5' helicase</fullName>
        <ecNumber evidence="12">5.6.2.4</ecNumber>
    </recommendedName>
    <alternativeName>
        <fullName evidence="13">DNA 3'-5' helicase II</fullName>
    </alternativeName>
</protein>
<evidence type="ECO:0000256" key="9">
    <source>
        <dbReference type="ARBA" id="ARBA00023204"/>
    </source>
</evidence>
<keyword evidence="7 15" id="KW-0067">ATP-binding</keyword>
<dbReference type="GO" id="GO:0005829">
    <property type="term" value="C:cytosol"/>
    <property type="evidence" value="ECO:0007669"/>
    <property type="project" value="TreeGrafter"/>
</dbReference>
<evidence type="ECO:0000256" key="12">
    <source>
        <dbReference type="ARBA" id="ARBA00034808"/>
    </source>
</evidence>
<evidence type="ECO:0000256" key="15">
    <source>
        <dbReference type="PROSITE-ProRule" id="PRU00560"/>
    </source>
</evidence>
<evidence type="ECO:0000256" key="7">
    <source>
        <dbReference type="ARBA" id="ARBA00022840"/>
    </source>
</evidence>
<keyword evidence="1" id="KW-0540">Nuclease</keyword>
<dbReference type="Pfam" id="PF00580">
    <property type="entry name" value="UvrD-helicase"/>
    <property type="match status" value="1"/>
</dbReference>
<evidence type="ECO:0000256" key="3">
    <source>
        <dbReference type="ARBA" id="ARBA00022763"/>
    </source>
</evidence>
<dbReference type="PROSITE" id="PS51198">
    <property type="entry name" value="UVRD_HELICASE_ATP_BIND"/>
    <property type="match status" value="1"/>
</dbReference>
<dbReference type="SUPFAM" id="SSF52540">
    <property type="entry name" value="P-loop containing nucleoside triphosphate hydrolases"/>
    <property type="match status" value="1"/>
</dbReference>
<evidence type="ECO:0000256" key="6">
    <source>
        <dbReference type="ARBA" id="ARBA00022839"/>
    </source>
</evidence>
<evidence type="ECO:0000256" key="2">
    <source>
        <dbReference type="ARBA" id="ARBA00022741"/>
    </source>
</evidence>